<keyword evidence="2" id="KW-1185">Reference proteome</keyword>
<dbReference type="EMBL" id="CM042043">
    <property type="protein sequence ID" value="KAI3694689.1"/>
    <property type="molecule type" value="Genomic_DNA"/>
</dbReference>
<accession>A0ACB8ZBL0</accession>
<organism evidence="1 2">
    <name type="scientific">Smallanthus sonchifolius</name>
    <dbReference type="NCBI Taxonomy" id="185202"/>
    <lineage>
        <taxon>Eukaryota</taxon>
        <taxon>Viridiplantae</taxon>
        <taxon>Streptophyta</taxon>
        <taxon>Embryophyta</taxon>
        <taxon>Tracheophyta</taxon>
        <taxon>Spermatophyta</taxon>
        <taxon>Magnoliopsida</taxon>
        <taxon>eudicotyledons</taxon>
        <taxon>Gunneridae</taxon>
        <taxon>Pentapetalae</taxon>
        <taxon>asterids</taxon>
        <taxon>campanulids</taxon>
        <taxon>Asterales</taxon>
        <taxon>Asteraceae</taxon>
        <taxon>Asteroideae</taxon>
        <taxon>Heliantheae alliance</taxon>
        <taxon>Millerieae</taxon>
        <taxon>Smallanthus</taxon>
    </lineage>
</organism>
<name>A0ACB8ZBL0_9ASTR</name>
<reference evidence="1 2" key="2">
    <citation type="journal article" date="2022" name="Mol. Ecol. Resour.">
        <title>The genomes of chicory, endive, great burdock and yacon provide insights into Asteraceae paleo-polyploidization history and plant inulin production.</title>
        <authorList>
            <person name="Fan W."/>
            <person name="Wang S."/>
            <person name="Wang H."/>
            <person name="Wang A."/>
            <person name="Jiang F."/>
            <person name="Liu H."/>
            <person name="Zhao H."/>
            <person name="Xu D."/>
            <person name="Zhang Y."/>
        </authorList>
    </citation>
    <scope>NUCLEOTIDE SEQUENCE [LARGE SCALE GENOMIC DNA]</scope>
    <source>
        <strain evidence="2">cv. Yunnan</strain>
        <tissue evidence="1">Leaves</tissue>
    </source>
</reference>
<protein>
    <submittedName>
        <fullName evidence="1">Uncharacterized protein</fullName>
    </submittedName>
</protein>
<proteinExistence type="predicted"/>
<gene>
    <name evidence="1" type="ORF">L1987_77658</name>
</gene>
<evidence type="ECO:0000313" key="1">
    <source>
        <dbReference type="EMBL" id="KAI3694689.1"/>
    </source>
</evidence>
<reference evidence="2" key="1">
    <citation type="journal article" date="2022" name="Mol. Ecol. Resour.">
        <title>The genomes of chicory, endive, great burdock and yacon provide insights into Asteraceae palaeo-polyploidization history and plant inulin production.</title>
        <authorList>
            <person name="Fan W."/>
            <person name="Wang S."/>
            <person name="Wang H."/>
            <person name="Wang A."/>
            <person name="Jiang F."/>
            <person name="Liu H."/>
            <person name="Zhao H."/>
            <person name="Xu D."/>
            <person name="Zhang Y."/>
        </authorList>
    </citation>
    <scope>NUCLEOTIDE SEQUENCE [LARGE SCALE GENOMIC DNA]</scope>
    <source>
        <strain evidence="2">cv. Yunnan</strain>
    </source>
</reference>
<comment type="caution">
    <text evidence="1">The sequence shown here is derived from an EMBL/GenBank/DDBJ whole genome shotgun (WGS) entry which is preliminary data.</text>
</comment>
<dbReference type="Proteomes" id="UP001056120">
    <property type="component" value="Linkage Group LG26"/>
</dbReference>
<evidence type="ECO:0000313" key="2">
    <source>
        <dbReference type="Proteomes" id="UP001056120"/>
    </source>
</evidence>
<sequence length="125" mass="13936">MWCSQNGQRKNLTFNRWDKKKSVLVAGKSYLNRTEAANVEKIVTTFLRSGVVPSQIGVITPYEEETVVLERDAATALIVGDRVPYIILKTAKGAKIFRALAYIHDSIGVCHGDIKPQNLLFSVDE</sequence>